<feature type="compositionally biased region" description="Polar residues" evidence="1">
    <location>
        <begin position="937"/>
        <end position="953"/>
    </location>
</feature>
<feature type="compositionally biased region" description="Basic and acidic residues" evidence="1">
    <location>
        <begin position="991"/>
        <end position="1003"/>
    </location>
</feature>
<reference evidence="3" key="2">
    <citation type="submission" date="2013-07" db="EMBL/GenBank/DDBJ databases">
        <authorList>
            <consortium name="The Broad Institute Genome Sequencing Platform"/>
            <person name="Cuomo C."/>
            <person name="Litvintseva A."/>
            <person name="Chen Y."/>
            <person name="Heitman J."/>
            <person name="Sun S."/>
            <person name="Springer D."/>
            <person name="Dromer F."/>
            <person name="Young S.K."/>
            <person name="Zeng Q."/>
            <person name="Gargeya S."/>
            <person name="Fitzgerald M."/>
            <person name="Abouelleil A."/>
            <person name="Alvarado L."/>
            <person name="Berlin A.M."/>
            <person name="Chapman S.B."/>
            <person name="Dewar J."/>
            <person name="Goldberg J."/>
            <person name="Griggs A."/>
            <person name="Gujja S."/>
            <person name="Hansen M."/>
            <person name="Howarth C."/>
            <person name="Imamovic A."/>
            <person name="Larimer J."/>
            <person name="McCowan C."/>
            <person name="Murphy C."/>
            <person name="Pearson M."/>
            <person name="Priest M."/>
            <person name="Roberts A."/>
            <person name="Saif S."/>
            <person name="Shea T."/>
            <person name="Sykes S."/>
            <person name="Wortman J."/>
            <person name="Nusbaum C."/>
            <person name="Birren B."/>
        </authorList>
    </citation>
    <scope>NUCLEOTIDE SEQUENCE</scope>
    <source>
        <strain evidence="3">CBS 10117</strain>
    </source>
</reference>
<name>A0A1A6A761_9TREE</name>
<feature type="region of interest" description="Disordered" evidence="1">
    <location>
        <begin position="873"/>
        <end position="895"/>
    </location>
</feature>
<feature type="compositionally biased region" description="Acidic residues" evidence="1">
    <location>
        <begin position="645"/>
        <end position="654"/>
    </location>
</feature>
<dbReference type="Proteomes" id="UP000078595">
    <property type="component" value="Chromosome 4"/>
</dbReference>
<dbReference type="EMBL" id="KI894030">
    <property type="protein sequence ID" value="OBR85894.1"/>
    <property type="molecule type" value="Genomic_DNA"/>
</dbReference>
<evidence type="ECO:0000313" key="2">
    <source>
        <dbReference type="EMBL" id="OBR85894.1"/>
    </source>
</evidence>
<gene>
    <name evidence="2" type="ORF">I303_03609</name>
    <name evidence="3" type="ORF">I303_103587</name>
</gene>
<feature type="region of interest" description="Disordered" evidence="1">
    <location>
        <begin position="771"/>
        <end position="803"/>
    </location>
</feature>
<sequence length="1003" mass="109673">MEVDGDRITDDERMDEDLEHQAGALLDVDGDGDGGGEEDYPVGEGDGMMEDSDGDEMMGDEIQDDQEYEVAMDEENIEPTIKPDTGGGITQGDGEEVESEPAPLIETPAIPFGSSNNTSDSSTPQPTISPFPETASSSTQTVLPRPLESPAPETEMTPVEEEEEQPFINDINGDGEGENEGVSGGEGKAEDSDPLSVTADVSSSIGVEDKVRSPSHEPQKVATTEEALDVLSSHPQPQISSEMAVQIPTVPGPQSSTLQVGESSKRAKSREPTPNTASHEDGEQEQDEPIGEGEEVDAEGEEDDEQEEEEYDIDANSLPPIIIHLPNDQARYLFETYENDPDTLPVWLKDRQAELAEASLADVWQAIRLECQKEGLDKNGALIIGEKQMDLKMNEDDVNLQSITFLELILLHHGCGLPEPVQLYLSWEESRFITRFNAIQAELDAVRERSESVHAEEEKTETAVVPAEEKKAEGGGVNNAEQSDPDAKRPLDDEPEQKQEEEYEEYEEDEYVEEEEIKSQQGAYSEVEEKYDQGKDRRRDQRDVKAQYAESDDNEVNTRDLERAHPNWAAARQKPTDALHFEGPSGKRYLNHAAEGRHQPDTDAKTPKEANDENDTYEGAVEYDVEEREDEPELEEGQAQRWSDDGGDTVDDPSDTPSKGTDTQDQDNMNVNNDTNTTVPLPLPVPLDEVEMHRQRLAAGAIDKLQDLRHAGLGENRATESPTTIDGSALPTPYASAAPTQIGESTQDKDTVQGFTADTLDIPADEIELKHQRESGIVSTSDTIPASGGGISTPAISSLTPSELGEAREIAREVAKQHVDAIPEEDEAFSEFVERLNEDEDAGQLEVPGGGNAIAISPVISTVDDGYTEEVYDESVSHDTQLGIGKGRDTVPVTPLEIAPGSVVEEYFEDETYESEGEGTLQDENEDDPTYMPQLEAGSTETETEGNDTFSINPTESTDVPSTTSVSVSDMRSPLSGKRFMEDEDLSSFDVDSKRAKTDTATD</sequence>
<dbReference type="OrthoDB" id="2573767at2759"/>
<dbReference type="RefSeq" id="XP_018263736.1">
    <property type="nucleotide sequence ID" value="XM_018406928.1"/>
</dbReference>
<reference evidence="3" key="3">
    <citation type="submission" date="2024-02" db="EMBL/GenBank/DDBJ databases">
        <title>Comparative genomics of Cryptococcus and Kwoniella reveals pathogenesis evolution and contrasting modes of karyotype evolution via chromosome fusion or intercentromeric recombination.</title>
        <authorList>
            <person name="Coelho M.A."/>
            <person name="David-Palma M."/>
            <person name="Shea T."/>
            <person name="Bowers K."/>
            <person name="McGinley-Smith S."/>
            <person name="Mohammad A.W."/>
            <person name="Gnirke A."/>
            <person name="Yurkov A.M."/>
            <person name="Nowrousian M."/>
            <person name="Sun S."/>
            <person name="Cuomo C.A."/>
            <person name="Heitman J."/>
        </authorList>
    </citation>
    <scope>NUCLEOTIDE SEQUENCE</scope>
    <source>
        <strain evidence="3">CBS 10117</strain>
    </source>
</reference>
<evidence type="ECO:0000313" key="3">
    <source>
        <dbReference type="EMBL" id="WWC61009.1"/>
    </source>
</evidence>
<feature type="region of interest" description="Disordered" evidence="1">
    <location>
        <begin position="74"/>
        <end position="317"/>
    </location>
</feature>
<proteinExistence type="predicted"/>
<reference evidence="2" key="1">
    <citation type="submission" date="2013-07" db="EMBL/GenBank/DDBJ databases">
        <title>The Genome Sequence of Cryptococcus dejecticola CBS10117.</title>
        <authorList>
            <consortium name="The Broad Institute Genome Sequencing Platform"/>
            <person name="Cuomo C."/>
            <person name="Litvintseva A."/>
            <person name="Chen Y."/>
            <person name="Heitman J."/>
            <person name="Sun S."/>
            <person name="Springer D."/>
            <person name="Dromer F."/>
            <person name="Young S.K."/>
            <person name="Zeng Q."/>
            <person name="Gargeya S."/>
            <person name="Fitzgerald M."/>
            <person name="Abouelleil A."/>
            <person name="Alvarado L."/>
            <person name="Berlin A.M."/>
            <person name="Chapman S.B."/>
            <person name="Dewar J."/>
            <person name="Goldberg J."/>
            <person name="Griggs A."/>
            <person name="Gujja S."/>
            <person name="Hansen M."/>
            <person name="Howarth C."/>
            <person name="Imamovic A."/>
            <person name="Larimer J."/>
            <person name="McCowan C."/>
            <person name="Murphy C."/>
            <person name="Pearson M."/>
            <person name="Priest M."/>
            <person name="Roberts A."/>
            <person name="Saif S."/>
            <person name="Shea T."/>
            <person name="Sykes S."/>
            <person name="Wortman J."/>
            <person name="Nusbaum C."/>
            <person name="Birren B."/>
        </authorList>
    </citation>
    <scope>NUCLEOTIDE SEQUENCE [LARGE SCALE GENOMIC DNA]</scope>
    <source>
        <strain evidence="2">CBS 10117</strain>
    </source>
</reference>
<feature type="compositionally biased region" description="Basic and acidic residues" evidence="1">
    <location>
        <begin position="1"/>
        <end position="11"/>
    </location>
</feature>
<protein>
    <submittedName>
        <fullName evidence="2">Uncharacterized protein</fullName>
    </submittedName>
</protein>
<feature type="compositionally biased region" description="Basic and acidic residues" evidence="1">
    <location>
        <begin position="556"/>
        <end position="565"/>
    </location>
</feature>
<keyword evidence="4" id="KW-1185">Reference proteome</keyword>
<feature type="compositionally biased region" description="Acidic residues" evidence="1">
    <location>
        <begin position="282"/>
        <end position="313"/>
    </location>
</feature>
<feature type="compositionally biased region" description="Acidic residues" evidence="1">
    <location>
        <begin position="501"/>
        <end position="516"/>
    </location>
</feature>
<dbReference type="KEGG" id="kdj:28967308"/>
<feature type="compositionally biased region" description="Acidic residues" evidence="1">
    <location>
        <begin position="907"/>
        <end position="929"/>
    </location>
</feature>
<feature type="compositionally biased region" description="Basic and acidic residues" evidence="1">
    <location>
        <begin position="527"/>
        <end position="545"/>
    </location>
</feature>
<feature type="region of interest" description="Disordered" evidence="1">
    <location>
        <begin position="907"/>
        <end position="1003"/>
    </location>
</feature>
<feature type="compositionally biased region" description="Polar residues" evidence="1">
    <location>
        <begin position="113"/>
        <end position="142"/>
    </location>
</feature>
<dbReference type="VEuPathDB" id="FungiDB:I303_03609"/>
<accession>A0A1A6A761</accession>
<feature type="compositionally biased region" description="Basic and acidic residues" evidence="1">
    <location>
        <begin position="594"/>
        <end position="611"/>
    </location>
</feature>
<evidence type="ECO:0000313" key="4">
    <source>
        <dbReference type="Proteomes" id="UP000078595"/>
    </source>
</evidence>
<feature type="region of interest" description="Disordered" evidence="1">
    <location>
        <begin position="449"/>
        <end position="684"/>
    </location>
</feature>
<dbReference type="GeneID" id="28967308"/>
<feature type="region of interest" description="Disordered" evidence="1">
    <location>
        <begin position="1"/>
        <end position="59"/>
    </location>
</feature>
<feature type="compositionally biased region" description="Polar residues" evidence="1">
    <location>
        <begin position="252"/>
        <end position="262"/>
    </location>
</feature>
<feature type="compositionally biased region" description="Acidic residues" evidence="1">
    <location>
        <begin position="28"/>
        <end position="59"/>
    </location>
</feature>
<dbReference type="EMBL" id="CP144533">
    <property type="protein sequence ID" value="WWC61009.1"/>
    <property type="molecule type" value="Genomic_DNA"/>
</dbReference>
<feature type="compositionally biased region" description="Basic and acidic residues" evidence="1">
    <location>
        <begin position="485"/>
        <end position="500"/>
    </location>
</feature>
<dbReference type="STRING" id="1296121.A0A1A6A761"/>
<feature type="compositionally biased region" description="Low complexity" evidence="1">
    <location>
        <begin position="655"/>
        <end position="680"/>
    </location>
</feature>
<evidence type="ECO:0000256" key="1">
    <source>
        <dbReference type="SAM" id="MobiDB-lite"/>
    </source>
</evidence>
<feature type="compositionally biased region" description="Basic and acidic residues" evidence="1">
    <location>
        <begin position="207"/>
        <end position="219"/>
    </location>
</feature>
<dbReference type="AlphaFoldDB" id="A0A1A6A761"/>
<organism evidence="2">
    <name type="scientific">Kwoniella dejecticola CBS 10117</name>
    <dbReference type="NCBI Taxonomy" id="1296121"/>
    <lineage>
        <taxon>Eukaryota</taxon>
        <taxon>Fungi</taxon>
        <taxon>Dikarya</taxon>
        <taxon>Basidiomycota</taxon>
        <taxon>Agaricomycotina</taxon>
        <taxon>Tremellomycetes</taxon>
        <taxon>Tremellales</taxon>
        <taxon>Cryptococcaceae</taxon>
        <taxon>Kwoniella</taxon>
    </lineage>
</organism>
<feature type="compositionally biased region" description="Basic and acidic residues" evidence="1">
    <location>
        <begin position="449"/>
        <end position="473"/>
    </location>
</feature>
<feature type="region of interest" description="Disordered" evidence="1">
    <location>
        <begin position="714"/>
        <end position="750"/>
    </location>
</feature>
<feature type="compositionally biased region" description="Acidic residues" evidence="1">
    <location>
        <begin position="612"/>
        <end position="636"/>
    </location>
</feature>
<feature type="compositionally biased region" description="Polar residues" evidence="1">
    <location>
        <begin position="233"/>
        <end position="243"/>
    </location>
</feature>
<feature type="compositionally biased region" description="Low complexity" evidence="1">
    <location>
        <begin position="954"/>
        <end position="970"/>
    </location>
</feature>